<dbReference type="InterPro" id="IPR014284">
    <property type="entry name" value="RNA_pol_sigma-70_dom"/>
</dbReference>
<dbReference type="GO" id="GO:0003677">
    <property type="term" value="F:DNA binding"/>
    <property type="evidence" value="ECO:0007669"/>
    <property type="project" value="InterPro"/>
</dbReference>
<feature type="domain" description="RNA polymerase sigma factor 70 region 4 type 2" evidence="6">
    <location>
        <begin position="130"/>
        <end position="180"/>
    </location>
</feature>
<dbReference type="PANTHER" id="PTHR43133">
    <property type="entry name" value="RNA POLYMERASE ECF-TYPE SIGMA FACTO"/>
    <property type="match status" value="1"/>
</dbReference>
<keyword evidence="2" id="KW-0805">Transcription regulation</keyword>
<dbReference type="GO" id="GO:0016987">
    <property type="term" value="F:sigma factor activity"/>
    <property type="evidence" value="ECO:0007669"/>
    <property type="project" value="UniProtKB-KW"/>
</dbReference>
<dbReference type="GO" id="GO:0006352">
    <property type="term" value="P:DNA-templated transcription initiation"/>
    <property type="evidence" value="ECO:0007669"/>
    <property type="project" value="InterPro"/>
</dbReference>
<dbReference type="Pfam" id="PF04542">
    <property type="entry name" value="Sigma70_r2"/>
    <property type="match status" value="1"/>
</dbReference>
<dbReference type="Gene3D" id="1.10.1740.10">
    <property type="match status" value="1"/>
</dbReference>
<dbReference type="EMBL" id="JACIEP010000009">
    <property type="protein sequence ID" value="MBB4036755.1"/>
    <property type="molecule type" value="Genomic_DNA"/>
</dbReference>
<reference evidence="7 8" key="1">
    <citation type="submission" date="2020-08" db="EMBL/GenBank/DDBJ databases">
        <title>Genomic Encyclopedia of Type Strains, Phase IV (KMG-IV): sequencing the most valuable type-strain genomes for metagenomic binning, comparative biology and taxonomic classification.</title>
        <authorList>
            <person name="Goeker M."/>
        </authorList>
    </citation>
    <scope>NUCLEOTIDE SEQUENCE [LARGE SCALE GENOMIC DNA]</scope>
    <source>
        <strain evidence="7 8">DSM 104969</strain>
    </source>
</reference>
<keyword evidence="8" id="KW-1185">Reference proteome</keyword>
<evidence type="ECO:0000313" key="8">
    <source>
        <dbReference type="Proteomes" id="UP000555103"/>
    </source>
</evidence>
<name>A0A840CVA2_9BACT</name>
<dbReference type="SUPFAM" id="SSF88946">
    <property type="entry name" value="Sigma2 domain of RNA polymerase sigma factors"/>
    <property type="match status" value="1"/>
</dbReference>
<organism evidence="7 8">
    <name type="scientific">Dysgonomonas hofstadii</name>
    <dbReference type="NCBI Taxonomy" id="637886"/>
    <lineage>
        <taxon>Bacteria</taxon>
        <taxon>Pseudomonadati</taxon>
        <taxon>Bacteroidota</taxon>
        <taxon>Bacteroidia</taxon>
        <taxon>Bacteroidales</taxon>
        <taxon>Dysgonomonadaceae</taxon>
        <taxon>Dysgonomonas</taxon>
    </lineage>
</organism>
<feature type="domain" description="RNA polymerase sigma-70 region 2" evidence="5">
    <location>
        <begin position="28"/>
        <end position="93"/>
    </location>
</feature>
<accession>A0A840CVA2</accession>
<gene>
    <name evidence="7" type="ORF">GGR21_002668</name>
</gene>
<comment type="caution">
    <text evidence="7">The sequence shown here is derived from an EMBL/GenBank/DDBJ whole genome shotgun (WGS) entry which is preliminary data.</text>
</comment>
<dbReference type="Gene3D" id="1.10.10.10">
    <property type="entry name" value="Winged helix-like DNA-binding domain superfamily/Winged helix DNA-binding domain"/>
    <property type="match status" value="1"/>
</dbReference>
<dbReference type="PANTHER" id="PTHR43133:SF46">
    <property type="entry name" value="RNA POLYMERASE SIGMA-70 FACTOR ECF SUBFAMILY"/>
    <property type="match status" value="1"/>
</dbReference>
<protein>
    <submittedName>
        <fullName evidence="7">RNA polymerase sigma factor (Sigma-70 family)</fullName>
    </submittedName>
</protein>
<evidence type="ECO:0000256" key="2">
    <source>
        <dbReference type="ARBA" id="ARBA00023015"/>
    </source>
</evidence>
<dbReference type="RefSeq" id="WP_183307652.1">
    <property type="nucleotide sequence ID" value="NZ_JACIEP010000009.1"/>
</dbReference>
<dbReference type="Pfam" id="PF08281">
    <property type="entry name" value="Sigma70_r4_2"/>
    <property type="match status" value="1"/>
</dbReference>
<evidence type="ECO:0000256" key="3">
    <source>
        <dbReference type="ARBA" id="ARBA00023082"/>
    </source>
</evidence>
<comment type="similarity">
    <text evidence="1">Belongs to the sigma-70 factor family. ECF subfamily.</text>
</comment>
<evidence type="ECO:0000313" key="7">
    <source>
        <dbReference type="EMBL" id="MBB4036755.1"/>
    </source>
</evidence>
<dbReference type="NCBIfam" id="TIGR02937">
    <property type="entry name" value="sigma70-ECF"/>
    <property type="match status" value="1"/>
</dbReference>
<dbReference type="InterPro" id="IPR013249">
    <property type="entry name" value="RNA_pol_sigma70_r4_t2"/>
</dbReference>
<dbReference type="InterPro" id="IPR013324">
    <property type="entry name" value="RNA_pol_sigma_r3/r4-like"/>
</dbReference>
<dbReference type="CDD" id="cd06171">
    <property type="entry name" value="Sigma70_r4"/>
    <property type="match status" value="1"/>
</dbReference>
<dbReference type="Proteomes" id="UP000555103">
    <property type="component" value="Unassembled WGS sequence"/>
</dbReference>
<dbReference type="InterPro" id="IPR007627">
    <property type="entry name" value="RNA_pol_sigma70_r2"/>
</dbReference>
<evidence type="ECO:0000259" key="6">
    <source>
        <dbReference type="Pfam" id="PF08281"/>
    </source>
</evidence>
<dbReference type="InterPro" id="IPR036388">
    <property type="entry name" value="WH-like_DNA-bd_sf"/>
</dbReference>
<sequence length="187" mass="22083">MFIKNTSEDNLLWDNFLSGNEEAYGLIYEKYSKKLFIQGLQFTSNREVIEDCIHDVFVKIYKNRANLKSLNNLKVYLFVALRNSIITAIKKQKIPFETLDESEYGQISDSSNIEDDFINKESETHKHTLVAAALHSLTIRQREVIHYRFYENMSIDEISVLMEMNYQSVQNLIQRSLKKINQFLKKR</sequence>
<evidence type="ECO:0000256" key="4">
    <source>
        <dbReference type="ARBA" id="ARBA00023163"/>
    </source>
</evidence>
<dbReference type="InterPro" id="IPR013325">
    <property type="entry name" value="RNA_pol_sigma_r2"/>
</dbReference>
<proteinExistence type="inferred from homology"/>
<keyword evidence="3" id="KW-0731">Sigma factor</keyword>
<evidence type="ECO:0000256" key="1">
    <source>
        <dbReference type="ARBA" id="ARBA00010641"/>
    </source>
</evidence>
<dbReference type="InterPro" id="IPR039425">
    <property type="entry name" value="RNA_pol_sigma-70-like"/>
</dbReference>
<keyword evidence="4" id="KW-0804">Transcription</keyword>
<dbReference type="AlphaFoldDB" id="A0A840CVA2"/>
<dbReference type="SUPFAM" id="SSF88659">
    <property type="entry name" value="Sigma3 and sigma4 domains of RNA polymerase sigma factors"/>
    <property type="match status" value="1"/>
</dbReference>
<evidence type="ECO:0000259" key="5">
    <source>
        <dbReference type="Pfam" id="PF04542"/>
    </source>
</evidence>